<sequence>MRSRPPALAARLLAGAVLLVLAAAAGFWFAHPDGASRSPSQHSGAAGSFPFSDPATAGPAGRNYPPPGLGSSTSRLASPAPLRSHSQSYRLLDSGVRGQSFVAYDPCRAIRYVVRDQDAPPGADALIQRAVHRVSGATGLQFVYEGHTTEAPSPDRPAYQPGRYGDRWAPVLIAWATPAESPVLRGDTIGMGGSAWASHGGTAAYVSGQVELDSPQFRTLLGTADGQAAAASIIMHELAHLVGLDHVEDPAQLMNSEARTGVTDFGDGDLTGLDLLGRGPCVPDL</sequence>
<evidence type="ECO:0000313" key="3">
    <source>
        <dbReference type="Proteomes" id="UP001165368"/>
    </source>
</evidence>
<name>A0ABS9L2X5_9MICC</name>
<dbReference type="Proteomes" id="UP001165368">
    <property type="component" value="Unassembled WGS sequence"/>
</dbReference>
<dbReference type="InterPro" id="IPR024079">
    <property type="entry name" value="MetalloPept_cat_dom_sf"/>
</dbReference>
<proteinExistence type="predicted"/>
<evidence type="ECO:0000313" key="2">
    <source>
        <dbReference type="EMBL" id="MCG2620983.1"/>
    </source>
</evidence>
<dbReference type="EMBL" id="JAKLTQ010000001">
    <property type="protein sequence ID" value="MCG2620983.1"/>
    <property type="molecule type" value="Genomic_DNA"/>
</dbReference>
<protein>
    <submittedName>
        <fullName evidence="2">Peptidase</fullName>
    </submittedName>
</protein>
<evidence type="ECO:0000256" key="1">
    <source>
        <dbReference type="SAM" id="MobiDB-lite"/>
    </source>
</evidence>
<dbReference type="Gene3D" id="3.40.390.10">
    <property type="entry name" value="Collagenase (Catalytic Domain)"/>
    <property type="match status" value="1"/>
</dbReference>
<feature type="region of interest" description="Disordered" evidence="1">
    <location>
        <begin position="39"/>
        <end position="80"/>
    </location>
</feature>
<accession>A0ABS9L2X5</accession>
<organism evidence="2 3">
    <name type="scientific">Arthrobacter hankyongi</name>
    <dbReference type="NCBI Taxonomy" id="2904801"/>
    <lineage>
        <taxon>Bacteria</taxon>
        <taxon>Bacillati</taxon>
        <taxon>Actinomycetota</taxon>
        <taxon>Actinomycetes</taxon>
        <taxon>Micrococcales</taxon>
        <taxon>Micrococcaceae</taxon>
        <taxon>Arthrobacter</taxon>
    </lineage>
</organism>
<dbReference type="RefSeq" id="WP_237818060.1">
    <property type="nucleotide sequence ID" value="NZ_JAKLTQ010000001.1"/>
</dbReference>
<gene>
    <name evidence="2" type="ORF">LVY72_03525</name>
</gene>
<dbReference type="SUPFAM" id="SSF55486">
    <property type="entry name" value="Metalloproteases ('zincins'), catalytic domain"/>
    <property type="match status" value="1"/>
</dbReference>
<keyword evidence="3" id="KW-1185">Reference proteome</keyword>
<reference evidence="2" key="1">
    <citation type="submission" date="2022-01" db="EMBL/GenBank/DDBJ databases">
        <authorList>
            <person name="Jo J.-H."/>
            <person name="Im W.-T."/>
        </authorList>
    </citation>
    <scope>NUCLEOTIDE SEQUENCE</scope>
    <source>
        <strain evidence="2">I2-34</strain>
    </source>
</reference>
<comment type="caution">
    <text evidence="2">The sequence shown here is derived from an EMBL/GenBank/DDBJ whole genome shotgun (WGS) entry which is preliminary data.</text>
</comment>